<dbReference type="Gene3D" id="3.30.200.20">
    <property type="entry name" value="Phosphorylase Kinase, domain 1"/>
    <property type="match status" value="1"/>
</dbReference>
<keyword evidence="2" id="KW-0418">Kinase</keyword>
<dbReference type="Pfam" id="PF00069">
    <property type="entry name" value="Pkinase"/>
    <property type="match status" value="2"/>
</dbReference>
<dbReference type="CDD" id="cd00180">
    <property type="entry name" value="PKc"/>
    <property type="match status" value="2"/>
</dbReference>
<protein>
    <submittedName>
        <fullName evidence="2">Kinase-like protein</fullName>
    </submittedName>
</protein>
<evidence type="ECO:0000313" key="2">
    <source>
        <dbReference type="EMBL" id="KAF2840244.1"/>
    </source>
</evidence>
<accession>A0A9P4SD83</accession>
<dbReference type="InterPro" id="IPR000719">
    <property type="entry name" value="Prot_kinase_dom"/>
</dbReference>
<feature type="domain" description="Protein kinase" evidence="1">
    <location>
        <begin position="409"/>
        <end position="699"/>
    </location>
</feature>
<dbReference type="Proteomes" id="UP000799429">
    <property type="component" value="Unassembled WGS sequence"/>
</dbReference>
<dbReference type="AlphaFoldDB" id="A0A9P4SD83"/>
<dbReference type="EMBL" id="MU006093">
    <property type="protein sequence ID" value="KAF2840244.1"/>
    <property type="molecule type" value="Genomic_DNA"/>
</dbReference>
<keyword evidence="3" id="KW-1185">Reference proteome</keyword>
<dbReference type="SUPFAM" id="SSF56112">
    <property type="entry name" value="Protein kinase-like (PK-like)"/>
    <property type="match status" value="2"/>
</dbReference>
<feature type="domain" description="Protein kinase" evidence="1">
    <location>
        <begin position="39"/>
        <end position="319"/>
    </location>
</feature>
<reference evidence="2" key="1">
    <citation type="journal article" date="2020" name="Stud. Mycol.">
        <title>101 Dothideomycetes genomes: a test case for predicting lifestyles and emergence of pathogens.</title>
        <authorList>
            <person name="Haridas S."/>
            <person name="Albert R."/>
            <person name="Binder M."/>
            <person name="Bloem J."/>
            <person name="Labutti K."/>
            <person name="Salamov A."/>
            <person name="Andreopoulos B."/>
            <person name="Baker S."/>
            <person name="Barry K."/>
            <person name="Bills G."/>
            <person name="Bluhm B."/>
            <person name="Cannon C."/>
            <person name="Castanera R."/>
            <person name="Culley D."/>
            <person name="Daum C."/>
            <person name="Ezra D."/>
            <person name="Gonzalez J."/>
            <person name="Henrissat B."/>
            <person name="Kuo A."/>
            <person name="Liang C."/>
            <person name="Lipzen A."/>
            <person name="Lutzoni F."/>
            <person name="Magnuson J."/>
            <person name="Mondo S."/>
            <person name="Nolan M."/>
            <person name="Ohm R."/>
            <person name="Pangilinan J."/>
            <person name="Park H.-J."/>
            <person name="Ramirez L."/>
            <person name="Alfaro M."/>
            <person name="Sun H."/>
            <person name="Tritt A."/>
            <person name="Yoshinaga Y."/>
            <person name="Zwiers L.-H."/>
            <person name="Turgeon B."/>
            <person name="Goodwin S."/>
            <person name="Spatafora J."/>
            <person name="Crous P."/>
            <person name="Grigoriev I."/>
        </authorList>
    </citation>
    <scope>NUCLEOTIDE SEQUENCE</scope>
    <source>
        <strain evidence="2">CBS 101060</strain>
    </source>
</reference>
<dbReference type="OrthoDB" id="4062651at2759"/>
<sequence>MENKVLPTRLPQDFIWSSTGNKHVEYGPGEQFEGTAATFQGYDELGEGGQASVTVVKVKDHLLARKRMHIEVLNEECKREAEILENIVHRHIIQLVGSYTLNRRFYLLLHPVAECTLKELMATSLAERGAIWETCMKEAFGCLATAIAFLHSKRIAVKHKDIKPSNVLFLKGNPILTDFGLSNSFKGKEDSFSTGMTGKSVLYAAPEVIDETARGTSQDIFSLGLVFQDMFWALQGRVHIKPSDQDGAHRSSPFHGADLTQEQLEYSQKLRKLAFDNSPRLTERDAFVDMIRGMTARLPQNRPTAEAVSFFLRTNSTYFGKCCGGCCFDDHRLDQTTFQEWTGLNDYPHLQEQGPYDDGLIDRIRIADMTVRENIDDHTVMLARVTPMFDWSGRGLFHINYLPEEEVPLTSVSVLGTGGMGYVDAVMCGSRLLARKSIRLFKRTKRSFFEQIQAEVNIMRTLQHPHIVQVVGSYSNHASFSFLMSPVCEYDLAHFMRECSLPSRDPVQRMITRRNRFSLKRSMSCLAHAVEYMHDNMVRHNDIKPQNIVVKKGAQYAHMYFTDFGIGLDFSDLTSSMTANGGTRLMTRRYAAPEGWAWDKRGRSSDIYSLGCVFLEMQTTILGFSREEMQQCIGLGYGDNLDKLGTWINDRLRTHSGKVDGFKITPKRNQEILDLILGMMDENPSLRPRANQVVNHLPSNECCHLDVEEETADIPTPTNEARESIGANYREDESDDTLMIYTATTGSNI</sequence>
<dbReference type="GO" id="GO:0005634">
    <property type="term" value="C:nucleus"/>
    <property type="evidence" value="ECO:0007669"/>
    <property type="project" value="TreeGrafter"/>
</dbReference>
<comment type="caution">
    <text evidence="2">The sequence shown here is derived from an EMBL/GenBank/DDBJ whole genome shotgun (WGS) entry which is preliminary data.</text>
</comment>
<dbReference type="PROSITE" id="PS50011">
    <property type="entry name" value="PROTEIN_KINASE_DOM"/>
    <property type="match status" value="2"/>
</dbReference>
<dbReference type="InterPro" id="IPR008271">
    <property type="entry name" value="Ser/Thr_kinase_AS"/>
</dbReference>
<name>A0A9P4SD83_9PEZI</name>
<dbReference type="GO" id="GO:0004674">
    <property type="term" value="F:protein serine/threonine kinase activity"/>
    <property type="evidence" value="ECO:0007669"/>
    <property type="project" value="TreeGrafter"/>
</dbReference>
<keyword evidence="2" id="KW-0808">Transferase</keyword>
<gene>
    <name evidence="2" type="ORF">M501DRAFT_1002560</name>
</gene>
<dbReference type="SMART" id="SM00220">
    <property type="entry name" value="S_TKc"/>
    <property type="match status" value="2"/>
</dbReference>
<dbReference type="GO" id="GO:0005524">
    <property type="term" value="F:ATP binding"/>
    <property type="evidence" value="ECO:0007669"/>
    <property type="project" value="InterPro"/>
</dbReference>
<evidence type="ECO:0000259" key="1">
    <source>
        <dbReference type="PROSITE" id="PS50011"/>
    </source>
</evidence>
<evidence type="ECO:0000313" key="3">
    <source>
        <dbReference type="Proteomes" id="UP000799429"/>
    </source>
</evidence>
<dbReference type="GO" id="GO:0044773">
    <property type="term" value="P:mitotic DNA damage checkpoint signaling"/>
    <property type="evidence" value="ECO:0007669"/>
    <property type="project" value="TreeGrafter"/>
</dbReference>
<dbReference type="Gene3D" id="1.10.510.10">
    <property type="entry name" value="Transferase(Phosphotransferase) domain 1"/>
    <property type="match status" value="2"/>
</dbReference>
<proteinExistence type="predicted"/>
<dbReference type="PANTHER" id="PTHR44167">
    <property type="entry name" value="OVARIAN-SPECIFIC SERINE/THREONINE-PROTEIN KINASE LOK-RELATED"/>
    <property type="match status" value="1"/>
</dbReference>
<organism evidence="2 3">
    <name type="scientific">Patellaria atrata CBS 101060</name>
    <dbReference type="NCBI Taxonomy" id="1346257"/>
    <lineage>
        <taxon>Eukaryota</taxon>
        <taxon>Fungi</taxon>
        <taxon>Dikarya</taxon>
        <taxon>Ascomycota</taxon>
        <taxon>Pezizomycotina</taxon>
        <taxon>Dothideomycetes</taxon>
        <taxon>Dothideomycetes incertae sedis</taxon>
        <taxon>Patellariales</taxon>
        <taxon>Patellariaceae</taxon>
        <taxon>Patellaria</taxon>
    </lineage>
</organism>
<dbReference type="PANTHER" id="PTHR44167:SF24">
    <property type="entry name" value="SERINE_THREONINE-PROTEIN KINASE CHK2"/>
    <property type="match status" value="1"/>
</dbReference>
<dbReference type="InterPro" id="IPR011009">
    <property type="entry name" value="Kinase-like_dom_sf"/>
</dbReference>
<dbReference type="PROSITE" id="PS00108">
    <property type="entry name" value="PROTEIN_KINASE_ST"/>
    <property type="match status" value="2"/>
</dbReference>